<dbReference type="OrthoDB" id="8899035at2759"/>
<proteinExistence type="predicted"/>
<evidence type="ECO:0000313" key="7">
    <source>
        <dbReference type="Proteomes" id="UP001652642"/>
    </source>
</evidence>
<dbReference type="GO" id="GO:0005829">
    <property type="term" value="C:cytosol"/>
    <property type="evidence" value="ECO:0007669"/>
    <property type="project" value="TreeGrafter"/>
</dbReference>
<dbReference type="GO" id="GO:0046599">
    <property type="term" value="P:regulation of centriole replication"/>
    <property type="evidence" value="ECO:0007669"/>
    <property type="project" value="TreeGrafter"/>
</dbReference>
<feature type="domain" description="Centrosomal protein C10orf90 N-terminal" evidence="6">
    <location>
        <begin position="102"/>
        <end position="613"/>
    </location>
</feature>
<dbReference type="AlphaFoldDB" id="A0A6J0TJL7"/>
<accession>A0A6J0TJL7</accession>
<dbReference type="GO" id="GO:0005814">
    <property type="term" value="C:centriole"/>
    <property type="evidence" value="ECO:0007669"/>
    <property type="project" value="TreeGrafter"/>
</dbReference>
<evidence type="ECO:0000313" key="8">
    <source>
        <dbReference type="RefSeq" id="XP_020647200.2"/>
    </source>
</evidence>
<dbReference type="GeneID" id="110077933"/>
<evidence type="ECO:0000256" key="2">
    <source>
        <dbReference type="ARBA" id="ARBA00022490"/>
    </source>
</evidence>
<dbReference type="InParanoid" id="A0A6J0TJL7"/>
<keyword evidence="2" id="KW-0963">Cytoplasm</keyword>
<dbReference type="GO" id="GO:0008017">
    <property type="term" value="F:microtubule binding"/>
    <property type="evidence" value="ECO:0007669"/>
    <property type="project" value="TreeGrafter"/>
</dbReference>
<dbReference type="Proteomes" id="UP001652642">
    <property type="component" value="Chromosome 3"/>
</dbReference>
<dbReference type="Pfam" id="PF15309">
    <property type="entry name" value="ALMS_motif"/>
    <property type="match status" value="1"/>
</dbReference>
<feature type="region of interest" description="Disordered" evidence="4">
    <location>
        <begin position="422"/>
        <end position="446"/>
    </location>
</feature>
<dbReference type="InterPro" id="IPR029299">
    <property type="entry name" value="ALMS_motif"/>
</dbReference>
<dbReference type="PANTHER" id="PTHR21553:SF24">
    <property type="entry name" value="(E2-INDEPENDENT) E3 UBIQUITIN-CONJUGATING ENZYME FATS"/>
    <property type="match status" value="1"/>
</dbReference>
<dbReference type="PANTHER" id="PTHR21553">
    <property type="entry name" value="ALMS1-RELATED"/>
    <property type="match status" value="1"/>
</dbReference>
<name>A0A6J0TJL7_9SAUR</name>
<feature type="region of interest" description="Disordered" evidence="4">
    <location>
        <begin position="480"/>
        <end position="520"/>
    </location>
</feature>
<evidence type="ECO:0000256" key="1">
    <source>
        <dbReference type="ARBA" id="ARBA00004300"/>
    </source>
</evidence>
<comment type="subcellular location">
    <subcellularLocation>
        <location evidence="1">Cytoplasm</location>
        <location evidence="1">Cytoskeleton</location>
        <location evidence="1">Microtubule organizing center</location>
        <location evidence="1">Centrosome</location>
    </subcellularLocation>
</comment>
<feature type="compositionally biased region" description="Basic and acidic residues" evidence="4">
    <location>
        <begin position="490"/>
        <end position="519"/>
    </location>
</feature>
<feature type="region of interest" description="Disordered" evidence="4">
    <location>
        <begin position="651"/>
        <end position="680"/>
    </location>
</feature>
<keyword evidence="7" id="KW-1185">Reference proteome</keyword>
<feature type="domain" description="ALMS motif" evidence="5">
    <location>
        <begin position="619"/>
        <end position="754"/>
    </location>
</feature>
<dbReference type="Pfam" id="PF17730">
    <property type="entry name" value="Centro_C10orf90"/>
    <property type="match status" value="1"/>
</dbReference>
<dbReference type="GO" id="GO:0005813">
    <property type="term" value="C:centrosome"/>
    <property type="evidence" value="ECO:0007669"/>
    <property type="project" value="UniProtKB-SubCell"/>
</dbReference>
<dbReference type="CTD" id="121926229"/>
<reference evidence="8" key="1">
    <citation type="submission" date="2025-08" db="UniProtKB">
        <authorList>
            <consortium name="RefSeq"/>
        </authorList>
    </citation>
    <scope>IDENTIFICATION</scope>
</reference>
<keyword evidence="3" id="KW-0206">Cytoskeleton</keyword>
<sequence>MPSQERKPVFLSCIAHSRVDLRKAKPTPAWNRERKAFVSQICFMINHSSWDRPCCLGIRENQYDATAWETCKTVQFNKPAKKEVNWRKDSVPSQNTKMIPSLLISQMIDENKSKENKAAFSVQSVITQSDVCHMNQSLANHRSVNINRAFVLLPRRLGIQISSDDSVFGTSIDREEDKQGRNQKKGFASITITARRIASPCKSEMKVDESNPSCLKCQESKLAINTAPASCVTGLDQLCGSLHTQQCCQNQNAAEISVSESCLPQCKGQSDWISSTESRGSQVVPPGKSHNKEASLSFTSSVHINISPQCPNSIYYMDKSLSVPVSQPRTKHQKIHRSVMSFNINCSSPNLTPDGVDGLANGELITEVLKTKLPEESKIPLKAIWNVDLKENFLDKKQTLQTDSLGTEYLWKVTTLSEALSVAGSPQGHEQLKPRKSNDGNSGGNHITLSSHILHWSYDEGTQAFSGSNRKQCTRDKHCETTPASFLDPSSKKELTVEGRISSEDKHLPKDTSKSKEIRAQSFLKPKNSISDYGCHSKFLSNTALNENKIHKKDPFPKGDYKFCSSTITLKECKQSEKNEMVGRVTTSMAHKPDVPHETHDALQQPEVCSEPEKIPANPLTLREALEVHKPHFISRSQERLKKLEHMKQMRKTQQGDASGKKQAVLSRKLSSSSITSKKKQYTVPHPLSDNLFKPKERCISEKEMHMRSKRIYNNLPEVKKKQEEKQKRIILQSNRMRVEVFKKQLLEQLLQRKTD</sequence>
<evidence type="ECO:0000259" key="5">
    <source>
        <dbReference type="Pfam" id="PF15309"/>
    </source>
</evidence>
<protein>
    <submittedName>
        <fullName evidence="8">(E2-independent) E3 ubiquitin-conjugating enzyme FATS</fullName>
    </submittedName>
</protein>
<dbReference type="InterPro" id="IPR041179">
    <property type="entry name" value="C10orf90_N"/>
</dbReference>
<organism evidence="7 8">
    <name type="scientific">Pogona vitticeps</name>
    <name type="common">central bearded dragon</name>
    <dbReference type="NCBI Taxonomy" id="103695"/>
    <lineage>
        <taxon>Eukaryota</taxon>
        <taxon>Metazoa</taxon>
        <taxon>Chordata</taxon>
        <taxon>Craniata</taxon>
        <taxon>Vertebrata</taxon>
        <taxon>Euteleostomi</taxon>
        <taxon>Lepidosauria</taxon>
        <taxon>Squamata</taxon>
        <taxon>Bifurcata</taxon>
        <taxon>Unidentata</taxon>
        <taxon>Episquamata</taxon>
        <taxon>Toxicofera</taxon>
        <taxon>Iguania</taxon>
        <taxon>Acrodonta</taxon>
        <taxon>Agamidae</taxon>
        <taxon>Amphibolurinae</taxon>
        <taxon>Pogona</taxon>
    </lineage>
</organism>
<evidence type="ECO:0000259" key="6">
    <source>
        <dbReference type="Pfam" id="PF17730"/>
    </source>
</evidence>
<feature type="compositionally biased region" description="Low complexity" evidence="4">
    <location>
        <begin position="667"/>
        <end position="676"/>
    </location>
</feature>
<dbReference type="KEGG" id="pvt:110077933"/>
<evidence type="ECO:0000256" key="3">
    <source>
        <dbReference type="ARBA" id="ARBA00023212"/>
    </source>
</evidence>
<gene>
    <name evidence="8" type="primary">C3H10orf90</name>
</gene>
<evidence type="ECO:0000256" key="4">
    <source>
        <dbReference type="SAM" id="MobiDB-lite"/>
    </source>
</evidence>
<dbReference type="RefSeq" id="XP_020647200.2">
    <property type="nucleotide sequence ID" value="XM_020791541.2"/>
</dbReference>